<evidence type="ECO:0000313" key="6">
    <source>
        <dbReference type="EMBL" id="KAK0401673.1"/>
    </source>
</evidence>
<keyword evidence="3 5" id="KW-1133">Transmembrane helix</keyword>
<comment type="subcellular location">
    <subcellularLocation>
        <location evidence="1">Membrane</location>
        <topology evidence="1">Multi-pass membrane protein</topology>
    </subcellularLocation>
</comment>
<dbReference type="AlphaFoldDB" id="A0AA39LLJ7"/>
<dbReference type="PANTHER" id="PTHR46561:SF11">
    <property type="entry name" value="SERPENTINE RECEPTOR CLASS ALPHA_BETA-14"/>
    <property type="match status" value="1"/>
</dbReference>
<feature type="transmembrane region" description="Helical" evidence="5">
    <location>
        <begin position="278"/>
        <end position="300"/>
    </location>
</feature>
<gene>
    <name evidence="6" type="ORF">QR680_015911</name>
</gene>
<feature type="transmembrane region" description="Helical" evidence="5">
    <location>
        <begin position="57"/>
        <end position="76"/>
    </location>
</feature>
<keyword evidence="7" id="KW-1185">Reference proteome</keyword>
<name>A0AA39LLJ7_9BILA</name>
<evidence type="ECO:0000256" key="2">
    <source>
        <dbReference type="ARBA" id="ARBA00022692"/>
    </source>
</evidence>
<organism evidence="6 7">
    <name type="scientific">Steinernema hermaphroditum</name>
    <dbReference type="NCBI Taxonomy" id="289476"/>
    <lineage>
        <taxon>Eukaryota</taxon>
        <taxon>Metazoa</taxon>
        <taxon>Ecdysozoa</taxon>
        <taxon>Nematoda</taxon>
        <taxon>Chromadorea</taxon>
        <taxon>Rhabditida</taxon>
        <taxon>Tylenchina</taxon>
        <taxon>Panagrolaimomorpha</taxon>
        <taxon>Strongyloidoidea</taxon>
        <taxon>Steinernematidae</taxon>
        <taxon>Steinernema</taxon>
    </lineage>
</organism>
<accession>A0AA39LLJ7</accession>
<feature type="transmembrane region" description="Helical" evidence="5">
    <location>
        <begin position="191"/>
        <end position="212"/>
    </location>
</feature>
<evidence type="ECO:0000313" key="7">
    <source>
        <dbReference type="Proteomes" id="UP001175271"/>
    </source>
</evidence>
<feature type="transmembrane region" description="Helical" evidence="5">
    <location>
        <begin position="20"/>
        <end position="45"/>
    </location>
</feature>
<evidence type="ECO:0000256" key="3">
    <source>
        <dbReference type="ARBA" id="ARBA00022989"/>
    </source>
</evidence>
<evidence type="ECO:0008006" key="8">
    <source>
        <dbReference type="Google" id="ProtNLM"/>
    </source>
</evidence>
<dbReference type="EMBL" id="JAUCMV010000004">
    <property type="protein sequence ID" value="KAK0401673.1"/>
    <property type="molecule type" value="Genomic_DNA"/>
</dbReference>
<comment type="caution">
    <text evidence="6">The sequence shown here is derived from an EMBL/GenBank/DDBJ whole genome shotgun (WGS) entry which is preliminary data.</text>
</comment>
<reference evidence="6" key="1">
    <citation type="submission" date="2023-06" db="EMBL/GenBank/DDBJ databases">
        <title>Genomic analysis of the entomopathogenic nematode Steinernema hermaphroditum.</title>
        <authorList>
            <person name="Schwarz E.M."/>
            <person name="Heppert J.K."/>
            <person name="Baniya A."/>
            <person name="Schwartz H.T."/>
            <person name="Tan C.-H."/>
            <person name="Antoshechkin I."/>
            <person name="Sternberg P.W."/>
            <person name="Goodrich-Blair H."/>
            <person name="Dillman A.R."/>
        </authorList>
    </citation>
    <scope>NUCLEOTIDE SEQUENCE</scope>
    <source>
        <strain evidence="6">PS9179</strain>
        <tissue evidence="6">Whole animal</tissue>
    </source>
</reference>
<feature type="transmembrane region" description="Helical" evidence="5">
    <location>
        <begin position="149"/>
        <end position="171"/>
    </location>
</feature>
<proteinExistence type="predicted"/>
<evidence type="ECO:0000256" key="4">
    <source>
        <dbReference type="ARBA" id="ARBA00023136"/>
    </source>
</evidence>
<keyword evidence="2 5" id="KW-0812">Transmembrane</keyword>
<feature type="transmembrane region" description="Helical" evidence="5">
    <location>
        <begin position="242"/>
        <end position="266"/>
    </location>
</feature>
<sequence>MSSLKEMCALSESYSNFALLNYFNAAKVTAAFAGAVLFAIVHHFERITRMFHPNARLILKFHIGFVFVAIAGTIFGDGSDLLRFTVLKWTNRDLTCPVVPLSPYYGVVFKGMKLYGNGGTTITAFAWVIERIYATIFVASYAEYKTTLGWTLGIISTIVITALTTVRVLMADFKSMIPMSMMTGTSYDYSMILHNINAGMEISNVLILLLIISINAGRMRNLHVRIGSSLTYKFALRENGHATALIFPLALLHCVAYFPVAVLTPIITRKGATPVERIFFFSCLDWLPIYFIALPALLFWRHGVQKKAVKQLVRKNLIGERYANARRGRRGEAAKYFEMFNKMIA</sequence>
<keyword evidence="4 5" id="KW-0472">Membrane</keyword>
<evidence type="ECO:0000256" key="1">
    <source>
        <dbReference type="ARBA" id="ARBA00004141"/>
    </source>
</evidence>
<dbReference type="GO" id="GO:0016020">
    <property type="term" value="C:membrane"/>
    <property type="evidence" value="ECO:0007669"/>
    <property type="project" value="UniProtKB-SubCell"/>
</dbReference>
<dbReference type="PANTHER" id="PTHR46561">
    <property type="entry name" value="SERPENTINE RECEPTOR, CLASS AB (CLASS A-LIKE)-RELATED"/>
    <property type="match status" value="1"/>
</dbReference>
<protein>
    <recommendedName>
        <fullName evidence="8">G protein-coupled receptor</fullName>
    </recommendedName>
</protein>
<dbReference type="Pfam" id="PF10292">
    <property type="entry name" value="7TM_GPCR_Srab"/>
    <property type="match status" value="1"/>
</dbReference>
<feature type="transmembrane region" description="Helical" evidence="5">
    <location>
        <begin position="122"/>
        <end position="142"/>
    </location>
</feature>
<dbReference type="Proteomes" id="UP001175271">
    <property type="component" value="Unassembled WGS sequence"/>
</dbReference>
<evidence type="ECO:0000256" key="5">
    <source>
        <dbReference type="SAM" id="Phobius"/>
    </source>
</evidence>
<dbReference type="InterPro" id="IPR019408">
    <property type="entry name" value="7TM_GPCR_serpentine_rcpt_Srab"/>
</dbReference>
<dbReference type="InterPro" id="IPR053286">
    <property type="entry name" value="Nematode_rcpt-like_srab"/>
</dbReference>